<feature type="transmembrane region" description="Helical" evidence="1">
    <location>
        <begin position="235"/>
        <end position="257"/>
    </location>
</feature>
<dbReference type="Pfam" id="PF01757">
    <property type="entry name" value="Acyl_transf_3"/>
    <property type="match status" value="1"/>
</dbReference>
<evidence type="ECO:0000259" key="3">
    <source>
        <dbReference type="Pfam" id="PF01757"/>
    </source>
</evidence>
<feature type="transmembrane region" description="Helical" evidence="1">
    <location>
        <begin position="131"/>
        <end position="149"/>
    </location>
</feature>
<feature type="chain" id="PRO_5044745008" description="Acyltransferase 3 domain-containing protein" evidence="2">
    <location>
        <begin position="24"/>
        <end position="601"/>
    </location>
</feature>
<dbReference type="AlphaFoldDB" id="A0ABD1ETQ5"/>
<dbReference type="PANTHER" id="PTHR11161">
    <property type="entry name" value="O-ACYLTRANSFERASE"/>
    <property type="match status" value="1"/>
</dbReference>
<feature type="transmembrane region" description="Helical" evidence="1">
    <location>
        <begin position="200"/>
        <end position="220"/>
    </location>
</feature>
<evidence type="ECO:0000313" key="5">
    <source>
        <dbReference type="Proteomes" id="UP001566132"/>
    </source>
</evidence>
<gene>
    <name evidence="4" type="ORF">ABEB36_007335</name>
</gene>
<feature type="transmembrane region" description="Helical" evidence="1">
    <location>
        <begin position="492"/>
        <end position="511"/>
    </location>
</feature>
<feature type="transmembrane region" description="Helical" evidence="1">
    <location>
        <begin position="419"/>
        <end position="441"/>
    </location>
</feature>
<feature type="transmembrane region" description="Helical" evidence="1">
    <location>
        <begin position="375"/>
        <end position="393"/>
    </location>
</feature>
<reference evidence="4 5" key="1">
    <citation type="submission" date="2024-05" db="EMBL/GenBank/DDBJ databases">
        <title>Genetic variation in Jamaican populations of the coffee berry borer (Hypothenemus hampei).</title>
        <authorList>
            <person name="Errbii M."/>
            <person name="Myrie A."/>
        </authorList>
    </citation>
    <scope>NUCLEOTIDE SEQUENCE [LARGE SCALE GENOMIC DNA]</scope>
    <source>
        <strain evidence="4">JA-Hopewell-2020-01-JO</strain>
        <tissue evidence="4">Whole body</tissue>
    </source>
</reference>
<protein>
    <recommendedName>
        <fullName evidence="3">Acyltransferase 3 domain-containing protein</fullName>
    </recommendedName>
</protein>
<keyword evidence="5" id="KW-1185">Reference proteome</keyword>
<keyword evidence="1" id="KW-1133">Transmembrane helix</keyword>
<feature type="transmembrane region" description="Helical" evidence="1">
    <location>
        <begin position="557"/>
        <end position="579"/>
    </location>
</feature>
<evidence type="ECO:0000256" key="2">
    <source>
        <dbReference type="SAM" id="SignalP"/>
    </source>
</evidence>
<evidence type="ECO:0000256" key="1">
    <source>
        <dbReference type="SAM" id="Phobius"/>
    </source>
</evidence>
<dbReference type="EMBL" id="JBDJPC010000005">
    <property type="protein sequence ID" value="KAL1502149.1"/>
    <property type="molecule type" value="Genomic_DNA"/>
</dbReference>
<name>A0ABD1ETQ5_HYPHA</name>
<dbReference type="Proteomes" id="UP001566132">
    <property type="component" value="Unassembled WGS sequence"/>
</dbReference>
<evidence type="ECO:0000313" key="4">
    <source>
        <dbReference type="EMBL" id="KAL1502149.1"/>
    </source>
</evidence>
<keyword evidence="1" id="KW-0812">Transmembrane</keyword>
<feature type="signal peptide" evidence="2">
    <location>
        <begin position="1"/>
        <end position="23"/>
    </location>
</feature>
<organism evidence="4 5">
    <name type="scientific">Hypothenemus hampei</name>
    <name type="common">Coffee berry borer</name>
    <dbReference type="NCBI Taxonomy" id="57062"/>
    <lineage>
        <taxon>Eukaryota</taxon>
        <taxon>Metazoa</taxon>
        <taxon>Ecdysozoa</taxon>
        <taxon>Arthropoda</taxon>
        <taxon>Hexapoda</taxon>
        <taxon>Insecta</taxon>
        <taxon>Pterygota</taxon>
        <taxon>Neoptera</taxon>
        <taxon>Endopterygota</taxon>
        <taxon>Coleoptera</taxon>
        <taxon>Polyphaga</taxon>
        <taxon>Cucujiformia</taxon>
        <taxon>Curculionidae</taxon>
        <taxon>Scolytinae</taxon>
        <taxon>Hypothenemus</taxon>
    </lineage>
</organism>
<feature type="transmembrane region" description="Helical" evidence="1">
    <location>
        <begin position="523"/>
        <end position="545"/>
    </location>
</feature>
<feature type="transmembrane region" description="Helical" evidence="1">
    <location>
        <begin position="453"/>
        <end position="472"/>
    </location>
</feature>
<dbReference type="PANTHER" id="PTHR11161:SF72">
    <property type="entry name" value="FI21449P1"/>
    <property type="match status" value="1"/>
</dbReference>
<dbReference type="InterPro" id="IPR052728">
    <property type="entry name" value="O2_lipid_transport_reg"/>
</dbReference>
<feature type="transmembrane region" description="Helical" evidence="1">
    <location>
        <begin position="278"/>
        <end position="297"/>
    </location>
</feature>
<keyword evidence="1" id="KW-0472">Membrane</keyword>
<comment type="caution">
    <text evidence="4">The sequence shown here is derived from an EMBL/GenBank/DDBJ whole genome shotgun (WGS) entry which is preliminary data.</text>
</comment>
<sequence>MENTARRILSALILISLLHFSLCSNRNLPQHYKMQNYKTCMSNNNTYCVFEFKITPENNNTEIWAVLRENQINPLQFDHSILHRMICMPNSVSPESHGKQTIQNELADFNVTVDLLETQCEQHFNFSYFKTFLWLFVATYLIIVVRATATHYESMHDSKRACKVFSWYKAFSVIENCQKILMNNTNKDFQRLKAIQGFRVFNIILVIFWHTVFSLIIMYITDIKELEQNYENPLFYYLMFAGAFSVQIFFVISTLLLTNQVLTIYKREGKFTLHYCGILILNRIFRFLPTLIIVIMLTKSGIYDGSPHTIKLRNENILNCMNSWWLTVFQLTFILPFHQICVPGYWYLSIDTFYYTMTLLILFIILKFNMNLPKITGILIGITTLSFTSYIYIRKYSFMLQPLPEQMRQLMKSMAIQNIYTAPLCSWTSSQIGILLGYFYFNNKEKKITINKKLQILWWLTFITLPLLVLKLSTKNYTGVMEAIMGAILKPLFVFPFGLGFLGMSFGLGGVMKTLLESRIPQILSNVTYCTYLTHFFVVFAKGVFLNKLLSYKVHHMIFWATFDICLSFILGFLFTVLFENPGLYLQKKFIPQIKSNNKTN</sequence>
<keyword evidence="2" id="KW-0732">Signal</keyword>
<feature type="domain" description="Acyltransferase 3" evidence="3">
    <location>
        <begin position="193"/>
        <end position="576"/>
    </location>
</feature>
<proteinExistence type="predicted"/>
<accession>A0ABD1ETQ5</accession>
<dbReference type="InterPro" id="IPR002656">
    <property type="entry name" value="Acyl_transf_3_dom"/>
</dbReference>
<feature type="transmembrane region" description="Helical" evidence="1">
    <location>
        <begin position="345"/>
        <end position="366"/>
    </location>
</feature>